<evidence type="ECO:0000256" key="11">
    <source>
        <dbReference type="ARBA" id="ARBA00050021"/>
    </source>
</evidence>
<dbReference type="EC" id="3.4.11.1" evidence="5"/>
<organism evidence="15 16">
    <name type="scientific">Georgenia halotolerans</name>
    <dbReference type="NCBI Taxonomy" id="3028317"/>
    <lineage>
        <taxon>Bacteria</taxon>
        <taxon>Bacillati</taxon>
        <taxon>Actinomycetota</taxon>
        <taxon>Actinomycetes</taxon>
        <taxon>Micrococcales</taxon>
        <taxon>Bogoriellaceae</taxon>
        <taxon>Georgenia</taxon>
    </lineage>
</organism>
<keyword evidence="7" id="KW-0645">Protease</keyword>
<dbReference type="CDD" id="cd00433">
    <property type="entry name" value="Peptidase_M17"/>
    <property type="match status" value="1"/>
</dbReference>
<dbReference type="EC" id="3.4.11.10" evidence="4"/>
<dbReference type="InterPro" id="IPR023042">
    <property type="entry name" value="Peptidase_M17_leu_NH2_pept"/>
</dbReference>
<reference evidence="15" key="1">
    <citation type="submission" date="2023-02" db="EMBL/GenBank/DDBJ databases">
        <title>Georgenia sp.10Sc9-8, isolated from a soil sample collected from the Taklamakan desert.</title>
        <authorList>
            <person name="Liu S."/>
        </authorList>
    </citation>
    <scope>NUCLEOTIDE SEQUENCE</scope>
    <source>
        <strain evidence="15">10Sc9-8</strain>
    </source>
</reference>
<dbReference type="InterPro" id="IPR000819">
    <property type="entry name" value="Peptidase_M17_C"/>
</dbReference>
<dbReference type="PRINTS" id="PR00481">
    <property type="entry name" value="LAMNOPPTDASE"/>
</dbReference>
<sequence length="499" mass="51662">APSPPGEEELQPRAGAADAAARYGIDLVDLAERENLDGSAGSTVSARLPRALAGTADLPWSGLPRHLLLLGTGDGTSAAFRTAGLALGRQSTRTVVTTLGEDLGPRALRAFVEGFLLSAYRMPRTASSPAPGSDPAERLVILGIADDRTNRAAVARARAAARATMLARTLSATPASTKNPAWLAGQAEELASATNPGLLENRRGADPRPGSLRVDVHDERWLRQQGMEAILAVGGGSATPPRLVVITWQPQTPARTVALVGKGITFDTGGLSLKPRDAMVPMKTDMAGAGTVLATVLAAAELGLPHRVVAVLPLAENAIGAGSYRPGDVVRTYDGTTVEVSNTDAEGRMVLADALGWAVATQHPDVVIDVATLTGAATLGLGRTHAALYSTDDDLAAALERAGQVTGEALWPMPLVEDYRQTLRSAVADVAHASTDAHVGAGSITAALFLQRFVGDTRWAHLDIAGAGRTGKKDGELPANAPTGFGARLLLSYLEELTA</sequence>
<evidence type="ECO:0000256" key="13">
    <source>
        <dbReference type="SAM" id="MobiDB-lite"/>
    </source>
</evidence>
<evidence type="ECO:0000256" key="6">
    <source>
        <dbReference type="ARBA" id="ARBA00022438"/>
    </source>
</evidence>
<evidence type="ECO:0000256" key="10">
    <source>
        <dbReference type="ARBA" id="ARBA00049972"/>
    </source>
</evidence>
<dbReference type="GO" id="GO:0004177">
    <property type="term" value="F:aminopeptidase activity"/>
    <property type="evidence" value="ECO:0007669"/>
    <property type="project" value="UniProtKB-KW"/>
</dbReference>
<evidence type="ECO:0000313" key="16">
    <source>
        <dbReference type="Proteomes" id="UP001165561"/>
    </source>
</evidence>
<evidence type="ECO:0000256" key="8">
    <source>
        <dbReference type="ARBA" id="ARBA00022801"/>
    </source>
</evidence>
<dbReference type="Gene3D" id="3.40.220.10">
    <property type="entry name" value="Leucine Aminopeptidase, subunit E, domain 1"/>
    <property type="match status" value="1"/>
</dbReference>
<dbReference type="Proteomes" id="UP001165561">
    <property type="component" value="Unassembled WGS sequence"/>
</dbReference>
<dbReference type="InterPro" id="IPR043472">
    <property type="entry name" value="Macro_dom-like"/>
</dbReference>
<evidence type="ECO:0000256" key="9">
    <source>
        <dbReference type="ARBA" id="ARBA00033172"/>
    </source>
</evidence>
<dbReference type="Pfam" id="PF00883">
    <property type="entry name" value="Peptidase_M17"/>
    <property type="match status" value="1"/>
</dbReference>
<dbReference type="PANTHER" id="PTHR11963">
    <property type="entry name" value="LEUCINE AMINOPEPTIDASE-RELATED"/>
    <property type="match status" value="1"/>
</dbReference>
<dbReference type="Gene3D" id="3.40.630.10">
    <property type="entry name" value="Zn peptidases"/>
    <property type="match status" value="1"/>
</dbReference>
<keyword evidence="16" id="KW-1185">Reference proteome</keyword>
<proteinExistence type="inferred from homology"/>
<evidence type="ECO:0000256" key="7">
    <source>
        <dbReference type="ARBA" id="ARBA00022670"/>
    </source>
</evidence>
<evidence type="ECO:0000256" key="2">
    <source>
        <dbReference type="ARBA" id="ARBA00000967"/>
    </source>
</evidence>
<evidence type="ECO:0000259" key="14">
    <source>
        <dbReference type="PROSITE" id="PS00631"/>
    </source>
</evidence>
<comment type="similarity">
    <text evidence="3">Belongs to the peptidase M17 family.</text>
</comment>
<dbReference type="SUPFAM" id="SSF53187">
    <property type="entry name" value="Zn-dependent exopeptidases"/>
    <property type="match status" value="1"/>
</dbReference>
<name>A0ABT5TVM9_9MICO</name>
<evidence type="ECO:0000256" key="5">
    <source>
        <dbReference type="ARBA" id="ARBA00012565"/>
    </source>
</evidence>
<protein>
    <recommendedName>
        <fullName evidence="11">Probable cytosol aminopeptidase</fullName>
        <ecNumber evidence="5">3.4.11.1</ecNumber>
        <ecNumber evidence="4">3.4.11.10</ecNumber>
    </recommendedName>
    <alternativeName>
        <fullName evidence="12">Leucine aminopeptidase</fullName>
    </alternativeName>
    <alternativeName>
        <fullName evidence="9">Leucyl aminopeptidase</fullName>
    </alternativeName>
</protein>
<evidence type="ECO:0000256" key="12">
    <source>
        <dbReference type="ARBA" id="ARBA00050061"/>
    </source>
</evidence>
<feature type="region of interest" description="Disordered" evidence="13">
    <location>
        <begin position="193"/>
        <end position="212"/>
    </location>
</feature>
<dbReference type="HAMAP" id="MF_00181">
    <property type="entry name" value="Cytosol_peptidase_M17"/>
    <property type="match status" value="1"/>
</dbReference>
<dbReference type="SUPFAM" id="SSF52949">
    <property type="entry name" value="Macro domain-like"/>
    <property type="match status" value="1"/>
</dbReference>
<comment type="catalytic activity">
    <reaction evidence="2">
        <text>Release of an N-terminal amino acid, preferentially leucine, but not glutamic or aspartic acids.</text>
        <dbReference type="EC" id="3.4.11.10"/>
    </reaction>
</comment>
<dbReference type="EMBL" id="JARACI010000784">
    <property type="protein sequence ID" value="MDD9206117.1"/>
    <property type="molecule type" value="Genomic_DNA"/>
</dbReference>
<accession>A0ABT5TVM9</accession>
<dbReference type="PROSITE" id="PS00631">
    <property type="entry name" value="CYTOSOL_AP"/>
    <property type="match status" value="1"/>
</dbReference>
<evidence type="ECO:0000256" key="4">
    <source>
        <dbReference type="ARBA" id="ARBA00011936"/>
    </source>
</evidence>
<feature type="domain" description="Cytosol aminopeptidase" evidence="14">
    <location>
        <begin position="342"/>
        <end position="349"/>
    </location>
</feature>
<dbReference type="PANTHER" id="PTHR11963:SF20">
    <property type="entry name" value="PEPTIDASE B"/>
    <property type="match status" value="1"/>
</dbReference>
<gene>
    <name evidence="15" type="ORF">PU560_06485</name>
</gene>
<comment type="function">
    <text evidence="10">Presumably involved in the processing and regular turnover of intracellular proteins. Catalyzes the removal of unsubstituted N-terminal amino acids from various peptides.</text>
</comment>
<evidence type="ECO:0000313" key="15">
    <source>
        <dbReference type="EMBL" id="MDD9206117.1"/>
    </source>
</evidence>
<evidence type="ECO:0000256" key="3">
    <source>
        <dbReference type="ARBA" id="ARBA00009528"/>
    </source>
</evidence>
<feature type="non-terminal residue" evidence="15">
    <location>
        <position position="1"/>
    </location>
</feature>
<dbReference type="InterPro" id="IPR011356">
    <property type="entry name" value="Leucine_aapep/pepB"/>
</dbReference>
<comment type="catalytic activity">
    <reaction evidence="1">
        <text>Release of an N-terminal amino acid, Xaa-|-Yaa-, in which Xaa is preferably Leu, but may be other amino acids including Pro although not Arg or Lys, and Yaa may be Pro. Amino acid amides and methyl esters are also readily hydrolyzed, but rates on arylamides are exceedingly low.</text>
        <dbReference type="EC" id="3.4.11.1"/>
    </reaction>
</comment>
<comment type="caution">
    <text evidence="15">The sequence shown here is derived from an EMBL/GenBank/DDBJ whole genome shotgun (WGS) entry which is preliminary data.</text>
</comment>
<keyword evidence="6 15" id="KW-0031">Aminopeptidase</keyword>
<evidence type="ECO:0000256" key="1">
    <source>
        <dbReference type="ARBA" id="ARBA00000135"/>
    </source>
</evidence>
<keyword evidence="8" id="KW-0378">Hydrolase</keyword>